<evidence type="ECO:0000259" key="8">
    <source>
        <dbReference type="PROSITE" id="PS51144"/>
    </source>
</evidence>
<dbReference type="CDD" id="cd03124">
    <property type="entry name" value="alpha_CA_prokaryotic_like"/>
    <property type="match status" value="1"/>
</dbReference>
<proteinExistence type="inferred from homology"/>
<name>A0AAD5T170_9FUNG</name>
<evidence type="ECO:0000256" key="7">
    <source>
        <dbReference type="SAM" id="MobiDB-lite"/>
    </source>
</evidence>
<reference evidence="9" key="1">
    <citation type="submission" date="2020-05" db="EMBL/GenBank/DDBJ databases">
        <title>Phylogenomic resolution of chytrid fungi.</title>
        <authorList>
            <person name="Stajich J.E."/>
            <person name="Amses K."/>
            <person name="Simmons R."/>
            <person name="Seto K."/>
            <person name="Myers J."/>
            <person name="Bonds A."/>
            <person name="Quandt C.A."/>
            <person name="Barry K."/>
            <person name="Liu P."/>
            <person name="Grigoriev I."/>
            <person name="Longcore J.E."/>
            <person name="James T.Y."/>
        </authorList>
    </citation>
    <scope>NUCLEOTIDE SEQUENCE</scope>
    <source>
        <strain evidence="9">JEL0513</strain>
    </source>
</reference>
<dbReference type="InterPro" id="IPR001148">
    <property type="entry name" value="CA_dom"/>
</dbReference>
<dbReference type="InterPro" id="IPR041891">
    <property type="entry name" value="Alpha_CA_prokaryot-like"/>
</dbReference>
<dbReference type="EMBL" id="JADGJH010000830">
    <property type="protein sequence ID" value="KAJ3122170.1"/>
    <property type="molecule type" value="Genomic_DNA"/>
</dbReference>
<dbReference type="Proteomes" id="UP001211907">
    <property type="component" value="Unassembled WGS sequence"/>
</dbReference>
<dbReference type="AlphaFoldDB" id="A0AAD5T170"/>
<protein>
    <recommendedName>
        <fullName evidence="2">carbonic anhydrase</fullName>
        <ecNumber evidence="2">4.2.1.1</ecNumber>
    </recommendedName>
</protein>
<feature type="domain" description="Alpha-carbonic anhydrase" evidence="8">
    <location>
        <begin position="63"/>
        <end position="417"/>
    </location>
</feature>
<dbReference type="Gene3D" id="3.10.200.10">
    <property type="entry name" value="Alpha carbonic anhydrase"/>
    <property type="match status" value="2"/>
</dbReference>
<dbReference type="Pfam" id="PF00194">
    <property type="entry name" value="Carb_anhydrase"/>
    <property type="match status" value="1"/>
</dbReference>
<keyword evidence="10" id="KW-1185">Reference proteome</keyword>
<comment type="catalytic activity">
    <reaction evidence="6">
        <text>hydrogencarbonate + H(+) = CO2 + H2O</text>
        <dbReference type="Rhea" id="RHEA:10748"/>
        <dbReference type="ChEBI" id="CHEBI:15377"/>
        <dbReference type="ChEBI" id="CHEBI:15378"/>
        <dbReference type="ChEBI" id="CHEBI:16526"/>
        <dbReference type="ChEBI" id="CHEBI:17544"/>
        <dbReference type="EC" id="4.2.1.1"/>
    </reaction>
</comment>
<evidence type="ECO:0000256" key="1">
    <source>
        <dbReference type="ARBA" id="ARBA00010718"/>
    </source>
</evidence>
<gene>
    <name evidence="9" type="ORF">HK100_012103</name>
</gene>
<keyword evidence="5" id="KW-0456">Lyase</keyword>
<feature type="compositionally biased region" description="Polar residues" evidence="7">
    <location>
        <begin position="157"/>
        <end position="167"/>
    </location>
</feature>
<feature type="region of interest" description="Disordered" evidence="7">
    <location>
        <begin position="157"/>
        <end position="188"/>
    </location>
</feature>
<evidence type="ECO:0000256" key="5">
    <source>
        <dbReference type="ARBA" id="ARBA00023239"/>
    </source>
</evidence>
<keyword evidence="4" id="KW-0862">Zinc</keyword>
<feature type="compositionally biased region" description="Polar residues" evidence="7">
    <location>
        <begin position="176"/>
        <end position="188"/>
    </location>
</feature>
<dbReference type="GO" id="GO:0008270">
    <property type="term" value="F:zinc ion binding"/>
    <property type="evidence" value="ECO:0007669"/>
    <property type="project" value="InterPro"/>
</dbReference>
<evidence type="ECO:0000313" key="10">
    <source>
        <dbReference type="Proteomes" id="UP001211907"/>
    </source>
</evidence>
<dbReference type="GO" id="GO:0004089">
    <property type="term" value="F:carbonate dehydratase activity"/>
    <property type="evidence" value="ECO:0007669"/>
    <property type="project" value="UniProtKB-EC"/>
</dbReference>
<evidence type="ECO:0000313" key="9">
    <source>
        <dbReference type="EMBL" id="KAJ3122170.1"/>
    </source>
</evidence>
<evidence type="ECO:0000256" key="6">
    <source>
        <dbReference type="ARBA" id="ARBA00048348"/>
    </source>
</evidence>
<keyword evidence="3" id="KW-0479">Metal-binding</keyword>
<sequence>MPTEGKARTPPLGMAPGPVLLKMLGRSKTAPANSSAGDLDKRTNLLGLVMHTLHIQRIKPSLHDWSYTGPKGTKHWHEIDGVKVGTSQSPLNFTDAHLLFNSSEFTPELHYRSSVSSTKGRRSRASIRRGPSMTFELNAEELRKLNELQIQVANNTTATPALETSDSPVGGEDAANATTQQHPATTSADSCCTPAAPFILQQRVSAESLASSTGFVSAIPVANTGHSIQINMPPSSDADLAKYGGHCVFRGKNYHLRQIHFHSPAEHTINSAAVRMEAHFVHISDDGKLLVIGMFIVVAELNHKRPITFLDSLISEIPRTVGDESHFIGDLDLEQVAALIRSNRSFYVYNGSLTTPPLTEGVQWIVGTSSFPMRRDLITAIESAMPKNNARPAFSSYSYPRQDGIANVTGTAVLVAPAVETLVVSGADTLDTIEE</sequence>
<dbReference type="EC" id="4.2.1.1" evidence="2"/>
<dbReference type="PANTHER" id="PTHR18952">
    <property type="entry name" value="CARBONIC ANHYDRASE"/>
    <property type="match status" value="1"/>
</dbReference>
<dbReference type="PROSITE" id="PS51144">
    <property type="entry name" value="ALPHA_CA_2"/>
    <property type="match status" value="1"/>
</dbReference>
<organism evidence="9 10">
    <name type="scientific">Physocladia obscura</name>
    <dbReference type="NCBI Taxonomy" id="109957"/>
    <lineage>
        <taxon>Eukaryota</taxon>
        <taxon>Fungi</taxon>
        <taxon>Fungi incertae sedis</taxon>
        <taxon>Chytridiomycota</taxon>
        <taxon>Chytridiomycota incertae sedis</taxon>
        <taxon>Chytridiomycetes</taxon>
        <taxon>Chytridiales</taxon>
        <taxon>Chytriomycetaceae</taxon>
        <taxon>Physocladia</taxon>
    </lineage>
</organism>
<dbReference type="InterPro" id="IPR036398">
    <property type="entry name" value="CA_dom_sf"/>
</dbReference>
<accession>A0AAD5T170</accession>
<evidence type="ECO:0000256" key="2">
    <source>
        <dbReference type="ARBA" id="ARBA00012925"/>
    </source>
</evidence>
<evidence type="ECO:0000256" key="3">
    <source>
        <dbReference type="ARBA" id="ARBA00022723"/>
    </source>
</evidence>
<comment type="similarity">
    <text evidence="1">Belongs to the alpha-carbonic anhydrase family.</text>
</comment>
<dbReference type="InterPro" id="IPR023561">
    <property type="entry name" value="Carbonic_anhydrase_a-class"/>
</dbReference>
<dbReference type="PANTHER" id="PTHR18952:SF265">
    <property type="entry name" value="CARBONIC ANHYDRASE"/>
    <property type="match status" value="1"/>
</dbReference>
<comment type="caution">
    <text evidence="9">The sequence shown here is derived from an EMBL/GenBank/DDBJ whole genome shotgun (WGS) entry which is preliminary data.</text>
</comment>
<dbReference type="SUPFAM" id="SSF51069">
    <property type="entry name" value="Carbonic anhydrase"/>
    <property type="match status" value="2"/>
</dbReference>
<evidence type="ECO:0000256" key="4">
    <source>
        <dbReference type="ARBA" id="ARBA00022833"/>
    </source>
</evidence>
<dbReference type="SMART" id="SM01057">
    <property type="entry name" value="Carb_anhydrase"/>
    <property type="match status" value="1"/>
</dbReference>